<dbReference type="EMBL" id="CAJNON010000133">
    <property type="protein sequence ID" value="CAF1012813.1"/>
    <property type="molecule type" value="Genomic_DNA"/>
</dbReference>
<feature type="coiled-coil region" evidence="1">
    <location>
        <begin position="347"/>
        <end position="385"/>
    </location>
</feature>
<dbReference type="Proteomes" id="UP000663891">
    <property type="component" value="Unassembled WGS sequence"/>
</dbReference>
<feature type="coiled-coil region" evidence="1">
    <location>
        <begin position="492"/>
        <end position="554"/>
    </location>
</feature>
<evidence type="ECO:0000313" key="2">
    <source>
        <dbReference type="EMBL" id="CAF1012813.1"/>
    </source>
</evidence>
<comment type="caution">
    <text evidence="2">The sequence shown here is derived from an EMBL/GenBank/DDBJ whole genome shotgun (WGS) entry which is preliminary data.</text>
</comment>
<dbReference type="OrthoDB" id="10008944at2759"/>
<sequence>MNHSSHSNELSSHGYISFQSNLSNDLLHSINFKSLNHHESESTHINTGIIYLPIPEPRLQLAKPQQSLDFKHQTEQDFYIRYQYINDDDLNYLLNNIQENDANRYKLSYHHLYQSVFQSILNSIDLNEEIIQLKHSIIYQNEILPILINNHKLAKREKKILYNISRKSWQKFDECIQSEVNIQYQLEQIKKEHQNLKNLKIKQEQYQTFYLKLHEINNDTTQLKRDQLQEEIHETKTHCSHNIIQLNILKSNILRSHTNELNNLQLERDSLITQTELIKYNLFEQIQQFDNILNNYRTSLNSFRLTLYELEQQLKQQTDNELINLQIFNSFQRQTIYDDTNQLILILENKIDEKNSLKIQLEKSIENYQENILKQKQLLIKKENDYKTMDHIDQQLNDNLNIHREMYLQLKTERRSIDRQLRTNLKQYANDDRLNHTLIQQHDSLLARKKIDQIRIHAFNERIYPLMDENNRLKTFVEQLHRQYTQINPNNLIELRQDILHLKQTYQTLKQQKLHNYSTKHNYEKKDQQLKIKNNQMTNRMKNILNRIQQNERDFKDNYQHIQILENKIIEEQHYYLQLKYTVTDMKNRSESYRTKQHSIQMQAQVAVNNIKYSQYRLKTFTDQLIICHNDAIEQKTSLNKLREYYSTLKEHDEINLKKLSTIYEQYTNLQNQYKISINSLQQTNENLTKYLTVRSSLGRMVVRRVNLCQLLYKKIVRFDEHIHQQDQSIQMISKCINSIKLQIHQIRNENKKFVEKKDKFQFETVKIHMTKILDHSHEKQRLLTKQIFQRHFSIKHSLNPLPFEEQNYLRNKFYLLKTRLIKIIFRGIISNFVLLSIQQEFSNLLEDYTSNTWRENSSNLNFIRTNLYQLIRQLKAKTAENNMLIDYQHYLQFIHTDIIQQIIQWKSKFENLFFLNLLFYLDFNMRDTT</sequence>
<name>A0A814HMF3_9BILA</name>
<evidence type="ECO:0000313" key="3">
    <source>
        <dbReference type="Proteomes" id="UP000663891"/>
    </source>
</evidence>
<dbReference type="AlphaFoldDB" id="A0A814HMF3"/>
<protein>
    <submittedName>
        <fullName evidence="2">Uncharacterized protein</fullName>
    </submittedName>
</protein>
<accession>A0A814HMF3</accession>
<proteinExistence type="predicted"/>
<evidence type="ECO:0000256" key="1">
    <source>
        <dbReference type="SAM" id="Coils"/>
    </source>
</evidence>
<reference evidence="2" key="1">
    <citation type="submission" date="2021-02" db="EMBL/GenBank/DDBJ databases">
        <authorList>
            <person name="Nowell W R."/>
        </authorList>
    </citation>
    <scope>NUCLEOTIDE SEQUENCE</scope>
</reference>
<organism evidence="2 3">
    <name type="scientific">Adineta steineri</name>
    <dbReference type="NCBI Taxonomy" id="433720"/>
    <lineage>
        <taxon>Eukaryota</taxon>
        <taxon>Metazoa</taxon>
        <taxon>Spiralia</taxon>
        <taxon>Gnathifera</taxon>
        <taxon>Rotifera</taxon>
        <taxon>Eurotatoria</taxon>
        <taxon>Bdelloidea</taxon>
        <taxon>Adinetida</taxon>
        <taxon>Adinetidae</taxon>
        <taxon>Adineta</taxon>
    </lineage>
</organism>
<gene>
    <name evidence="2" type="ORF">VCS650_LOCUS15359</name>
</gene>
<feature type="coiled-coil region" evidence="1">
    <location>
        <begin position="186"/>
        <end position="274"/>
    </location>
</feature>
<keyword evidence="1" id="KW-0175">Coiled coil</keyword>